<protein>
    <recommendedName>
        <fullName evidence="5">Glutaredoxin domain-containing protein</fullName>
    </recommendedName>
</protein>
<dbReference type="PANTHER" id="PTHR45694">
    <property type="entry name" value="GLUTAREDOXIN 2"/>
    <property type="match status" value="1"/>
</dbReference>
<dbReference type="PANTHER" id="PTHR45694:SF18">
    <property type="entry name" value="GLUTAREDOXIN-1-RELATED"/>
    <property type="match status" value="1"/>
</dbReference>
<dbReference type="AlphaFoldDB" id="A0A024FZE6"/>
<name>A0A024FZE6_9STRA</name>
<evidence type="ECO:0000313" key="7">
    <source>
        <dbReference type="Proteomes" id="UP000053237"/>
    </source>
</evidence>
<dbReference type="SUPFAM" id="SSF52833">
    <property type="entry name" value="Thioredoxin-like"/>
    <property type="match status" value="1"/>
</dbReference>
<dbReference type="CDD" id="cd03419">
    <property type="entry name" value="GRX_GRXh_1_2_like"/>
    <property type="match status" value="1"/>
</dbReference>
<reference evidence="6 7" key="1">
    <citation type="submission" date="2012-05" db="EMBL/GenBank/DDBJ databases">
        <title>Recombination and specialization in a pathogen metapopulation.</title>
        <authorList>
            <person name="Gardiner A."/>
            <person name="Kemen E."/>
            <person name="Schultz-Larsen T."/>
            <person name="MacLean D."/>
            <person name="Van Oosterhout C."/>
            <person name="Jones J.D.G."/>
        </authorList>
    </citation>
    <scope>NUCLEOTIDE SEQUENCE [LARGE SCALE GENOMIC DNA]</scope>
    <source>
        <strain evidence="6 7">Ac Nc2</strain>
    </source>
</reference>
<dbReference type="GO" id="GO:0005737">
    <property type="term" value="C:cytoplasm"/>
    <property type="evidence" value="ECO:0007669"/>
    <property type="project" value="TreeGrafter"/>
</dbReference>
<proteinExistence type="predicted"/>
<evidence type="ECO:0000256" key="3">
    <source>
        <dbReference type="ARBA" id="ARBA00023157"/>
    </source>
</evidence>
<keyword evidence="2" id="KW-0249">Electron transport</keyword>
<evidence type="ECO:0000256" key="1">
    <source>
        <dbReference type="ARBA" id="ARBA00022448"/>
    </source>
</evidence>
<dbReference type="GO" id="GO:0034599">
    <property type="term" value="P:cellular response to oxidative stress"/>
    <property type="evidence" value="ECO:0007669"/>
    <property type="project" value="TreeGrafter"/>
</dbReference>
<dbReference type="FunFam" id="3.40.30.10:FF:000026">
    <property type="entry name" value="Glutaredoxin 2"/>
    <property type="match status" value="1"/>
</dbReference>
<dbReference type="GO" id="GO:0015038">
    <property type="term" value="F:glutathione disulfide oxidoreductase activity"/>
    <property type="evidence" value="ECO:0007669"/>
    <property type="project" value="TreeGrafter"/>
</dbReference>
<dbReference type="OrthoDB" id="44061at2759"/>
<organism evidence="6 7">
    <name type="scientific">Albugo candida</name>
    <dbReference type="NCBI Taxonomy" id="65357"/>
    <lineage>
        <taxon>Eukaryota</taxon>
        <taxon>Sar</taxon>
        <taxon>Stramenopiles</taxon>
        <taxon>Oomycota</taxon>
        <taxon>Peronosporomycetes</taxon>
        <taxon>Albuginales</taxon>
        <taxon>Albuginaceae</taxon>
        <taxon>Albugo</taxon>
    </lineage>
</organism>
<evidence type="ECO:0000259" key="5">
    <source>
        <dbReference type="Pfam" id="PF00462"/>
    </source>
</evidence>
<dbReference type="EMBL" id="CAIX01000004">
    <property type="protein sequence ID" value="CCI39954.1"/>
    <property type="molecule type" value="Genomic_DNA"/>
</dbReference>
<dbReference type="Gene3D" id="3.40.30.10">
    <property type="entry name" value="Glutaredoxin"/>
    <property type="match status" value="1"/>
</dbReference>
<keyword evidence="7" id="KW-1185">Reference proteome</keyword>
<dbReference type="Proteomes" id="UP000053237">
    <property type="component" value="Unassembled WGS sequence"/>
</dbReference>
<gene>
    <name evidence="6" type="ORF">BN9_007380</name>
</gene>
<dbReference type="Pfam" id="PF00462">
    <property type="entry name" value="Glutaredoxin"/>
    <property type="match status" value="1"/>
</dbReference>
<dbReference type="NCBIfam" id="TIGR02180">
    <property type="entry name" value="GRX_euk"/>
    <property type="match status" value="1"/>
</dbReference>
<sequence>MSKEFVENEIKVNPVVVFSKSYCPFCTKTKSLLAKHSAKHKVIELDLVQDGEAIQATLHEMTGQNTVPNIFIGGQFVGGNSDLQKLEKEGVLVEKLKACGAI</sequence>
<dbReference type="InterPro" id="IPR011767">
    <property type="entry name" value="GLR_AS"/>
</dbReference>
<dbReference type="InParanoid" id="A0A024FZE6"/>
<dbReference type="PRINTS" id="PR00160">
    <property type="entry name" value="GLUTAREDOXIN"/>
</dbReference>
<evidence type="ECO:0000313" key="6">
    <source>
        <dbReference type="EMBL" id="CCI39954.1"/>
    </source>
</evidence>
<keyword evidence="1" id="KW-0813">Transport</keyword>
<dbReference type="InterPro" id="IPR002109">
    <property type="entry name" value="Glutaredoxin"/>
</dbReference>
<dbReference type="PROSITE" id="PS00195">
    <property type="entry name" value="GLUTAREDOXIN_1"/>
    <property type="match status" value="1"/>
</dbReference>
<evidence type="ECO:0000256" key="4">
    <source>
        <dbReference type="ARBA" id="ARBA00023284"/>
    </source>
</evidence>
<dbReference type="PROSITE" id="PS51354">
    <property type="entry name" value="GLUTAREDOXIN_2"/>
    <property type="match status" value="1"/>
</dbReference>
<dbReference type="FunCoup" id="A0A024FZE6">
    <property type="interactions" value="94"/>
</dbReference>
<keyword evidence="3" id="KW-1015">Disulfide bond</keyword>
<feature type="domain" description="Glutaredoxin" evidence="5">
    <location>
        <begin position="15"/>
        <end position="77"/>
    </location>
</feature>
<comment type="caution">
    <text evidence="6">The sequence shown here is derived from an EMBL/GenBank/DDBJ whole genome shotgun (WGS) entry which is preliminary data.</text>
</comment>
<keyword evidence="4" id="KW-0676">Redox-active center</keyword>
<accession>A0A024FZE6</accession>
<dbReference type="InterPro" id="IPR011899">
    <property type="entry name" value="Glutaredoxin_euk/vir"/>
</dbReference>
<dbReference type="InterPro" id="IPR014025">
    <property type="entry name" value="Glutaredoxin_subgr"/>
</dbReference>
<dbReference type="STRING" id="65357.A0A024FZE6"/>
<evidence type="ECO:0000256" key="2">
    <source>
        <dbReference type="ARBA" id="ARBA00022982"/>
    </source>
</evidence>
<dbReference type="InterPro" id="IPR036249">
    <property type="entry name" value="Thioredoxin-like_sf"/>
</dbReference>